<dbReference type="Pfam" id="PF13585">
    <property type="entry name" value="CHU_C"/>
    <property type="match status" value="1"/>
</dbReference>
<accession>A0A923DVG6</accession>
<evidence type="ECO:0000259" key="1">
    <source>
        <dbReference type="Pfam" id="PF19081"/>
    </source>
</evidence>
<feature type="domain" description="Ig-like" evidence="1">
    <location>
        <begin position="574"/>
        <end position="643"/>
    </location>
</feature>
<gene>
    <name evidence="2" type="ORF">GM921_04250</name>
</gene>
<dbReference type="InterPro" id="IPR026341">
    <property type="entry name" value="T9SS_type_B"/>
</dbReference>
<name>A0A923DVG6_9SPHI</name>
<dbReference type="Proteomes" id="UP000601055">
    <property type="component" value="Unassembled WGS sequence"/>
</dbReference>
<sequence>MRSIPLFIILLFISISDTYAQLNLTVGEKFLDGKVIKQVFVAVEDHSVWALTIDGKVFLKRPVDADFIIYQPTSMFEIDQVSGFNESEMYFLLKPDIIIYFKSGIKYEIKVPFPDVTRINDISVVYPTALSTYYINNPQTIIPNYLAVATNKHLYKLVRGDVAVTVQIPYDNPPIVNEPNWRITNKGYKSVDFQYEYPNYTYCKTADHVTVNYIGGSTTIVSILPDQAPDYSTVNASLMALGWREYATPNILSFWGNNNDLFVMRTYGCSSPIKKVIANETINDLEEIFALTPIYRQNFVLAATNNGLYYTPSSIFHELYGYSDVNRVKFVKHNIFPNEKIYSLSMDTKVESIIDISSGWYAPSVCEKILWVASSTGLRKVYATLDQDYYKDFAYSDFHYLGFPKNTGDFSKLVFEICGSQVQTITARIPEVSKNEVLTQWYKDDIEITDWIGKLTVDLKESGTYKVKITVLCEGISLTSIPIVIINNPGPEITFSPPSNVNICNNQPYVMETKSISNYSYQWYKDEVKIIGATQFHYSATATGKYKVEVNNNACPGAQFSSSVSLNFITMDIPNIAKDKVSYCVGEVATLSIANSQGYQTKWYLNGVELTAFANQNELTTTTDGKYKVELLNTLGCSKSTSELPITFNNKLSVVISASVNKAICEGESVKLSAGVFPNANYLWSNGEKTETISVTHSGTYWVQVSSEFNCATISDPVEVKVNPLPSLTTNEKLKICTILKEELTLNAEPGFLYYTWNGKSGIESSLKVNQPGIYSVEVEDINGCKASKIFEVIPYCKEIIAPNAFSPNGDGINDFWRVGGLENEPNSSIQIFNRLGVLVFNGRGNNPVWDGNIKNSPAPIGVYYYVITTSTLPQSLNGTLTLLR</sequence>
<dbReference type="InterPro" id="IPR044023">
    <property type="entry name" value="Ig_7"/>
</dbReference>
<proteinExistence type="predicted"/>
<keyword evidence="3" id="KW-1185">Reference proteome</keyword>
<evidence type="ECO:0000313" key="3">
    <source>
        <dbReference type="Proteomes" id="UP000601055"/>
    </source>
</evidence>
<dbReference type="AlphaFoldDB" id="A0A923DVG6"/>
<protein>
    <submittedName>
        <fullName evidence="2">T9SS type B sorting domain-containing protein</fullName>
    </submittedName>
</protein>
<dbReference type="RefSeq" id="WP_182921365.1">
    <property type="nucleotide sequence ID" value="NZ_WNXD01000001.1"/>
</dbReference>
<organism evidence="2 3">
    <name type="scientific">Pedobacter planticolens</name>
    <dbReference type="NCBI Taxonomy" id="2679964"/>
    <lineage>
        <taxon>Bacteria</taxon>
        <taxon>Pseudomonadati</taxon>
        <taxon>Bacteroidota</taxon>
        <taxon>Sphingobacteriia</taxon>
        <taxon>Sphingobacteriales</taxon>
        <taxon>Sphingobacteriaceae</taxon>
        <taxon>Pedobacter</taxon>
    </lineage>
</organism>
<reference evidence="2" key="1">
    <citation type="submission" date="2019-11" db="EMBL/GenBank/DDBJ databases">
        <title>Description of Pedobacter sp. LMG 31464T.</title>
        <authorList>
            <person name="Carlier A."/>
            <person name="Qi S."/>
            <person name="Vandamme P."/>
        </authorList>
    </citation>
    <scope>NUCLEOTIDE SEQUENCE</scope>
    <source>
        <strain evidence="2">LMG 31464</strain>
    </source>
</reference>
<dbReference type="EMBL" id="WNXD01000001">
    <property type="protein sequence ID" value="MBB2144681.1"/>
    <property type="molecule type" value="Genomic_DNA"/>
</dbReference>
<dbReference type="Pfam" id="PF19081">
    <property type="entry name" value="Ig_7"/>
    <property type="match status" value="1"/>
</dbReference>
<dbReference type="NCBIfam" id="TIGR04131">
    <property type="entry name" value="Bac_Flav_CTERM"/>
    <property type="match status" value="1"/>
</dbReference>
<comment type="caution">
    <text evidence="2">The sequence shown here is derived from an EMBL/GenBank/DDBJ whole genome shotgun (WGS) entry which is preliminary data.</text>
</comment>
<evidence type="ECO:0000313" key="2">
    <source>
        <dbReference type="EMBL" id="MBB2144681.1"/>
    </source>
</evidence>